<evidence type="ECO:0000256" key="1">
    <source>
        <dbReference type="ARBA" id="ARBA00010923"/>
    </source>
</evidence>
<dbReference type="Pfam" id="PF01420">
    <property type="entry name" value="Methylase_S"/>
    <property type="match status" value="2"/>
</dbReference>
<protein>
    <recommendedName>
        <fullName evidence="4">Type I restriction modification DNA specificity domain-containing protein</fullName>
    </recommendedName>
</protein>
<dbReference type="CDD" id="cd17260">
    <property type="entry name" value="RMtype1_S_EcoEI-TRD1-CR1_like"/>
    <property type="match status" value="1"/>
</dbReference>
<feature type="domain" description="Type I restriction modification DNA specificity" evidence="4">
    <location>
        <begin position="11"/>
        <end position="181"/>
    </location>
</feature>
<keyword evidence="3" id="KW-0238">DNA-binding</keyword>
<feature type="domain" description="Type I restriction modification DNA specificity" evidence="4">
    <location>
        <begin position="217"/>
        <end position="389"/>
    </location>
</feature>
<evidence type="ECO:0000256" key="2">
    <source>
        <dbReference type="ARBA" id="ARBA00022747"/>
    </source>
</evidence>
<evidence type="ECO:0000256" key="3">
    <source>
        <dbReference type="ARBA" id="ARBA00023125"/>
    </source>
</evidence>
<sequence>MDIDLSSLPDSWRKERIKDVVEFTKKPRGFVISNSYIYFLPMELLPISRLFAEQFEERPAVQLGSGTYIEDGDLLVAKITPCFENGKQAIAKIGYPFAFATTEVIPLKGRPNLIHTLFLHYVLLHPGIRKKLASQMDGSTNRQRLGKGVLEENVIPVPPLNEQCKISEILFSLQRAIEQQERLIFLTTELKKALMNKLFTEGTRGEPQKQTEIGPVPESWEIVSLGDVLEFIQYGLSVKGSESGSYQLLRMTNQVNGKIAPNNIQMVDISKEDFEKFSVRRGDLLFNRTNSFELVGRTAIFDLEGDYVFASYLIRIRVDSARLDPFFLNHYFNNDRTQQRLKSIATRAVSQSNISATRLKGFSIPFPGIEEQGKISSTLDLLDIKIERHRLMRGFYYDLFRTLLHKLMTAEIRVNDLDLSEIGIEDLRTG</sequence>
<comment type="caution">
    <text evidence="5">The sequence shown here is derived from an EMBL/GenBank/DDBJ whole genome shotgun (WGS) entry which is preliminary data.</text>
</comment>
<dbReference type="Gene3D" id="3.90.220.20">
    <property type="entry name" value="DNA methylase specificity domains"/>
    <property type="match status" value="2"/>
</dbReference>
<dbReference type="SUPFAM" id="SSF116734">
    <property type="entry name" value="DNA methylase specificity domain"/>
    <property type="match status" value="2"/>
</dbReference>
<name>A0A644XAC6_9ZZZZ</name>
<evidence type="ECO:0000259" key="4">
    <source>
        <dbReference type="Pfam" id="PF01420"/>
    </source>
</evidence>
<dbReference type="AlphaFoldDB" id="A0A644XAC6"/>
<accession>A0A644XAC6</accession>
<dbReference type="PANTHER" id="PTHR30408">
    <property type="entry name" value="TYPE-1 RESTRICTION ENZYME ECOKI SPECIFICITY PROTEIN"/>
    <property type="match status" value="1"/>
</dbReference>
<dbReference type="InterPro" id="IPR044946">
    <property type="entry name" value="Restrct_endonuc_typeI_TRD_sf"/>
</dbReference>
<dbReference type="CDD" id="cd17524">
    <property type="entry name" value="RMtype1_S_EcoUTORF5051P-TRD2-CR2_like"/>
    <property type="match status" value="1"/>
</dbReference>
<gene>
    <name evidence="5" type="ORF">SDC9_59414</name>
</gene>
<dbReference type="GO" id="GO:0009307">
    <property type="term" value="P:DNA restriction-modification system"/>
    <property type="evidence" value="ECO:0007669"/>
    <property type="project" value="UniProtKB-KW"/>
</dbReference>
<dbReference type="EMBL" id="VSSQ01002060">
    <property type="protein sequence ID" value="MPM13059.1"/>
    <property type="molecule type" value="Genomic_DNA"/>
</dbReference>
<proteinExistence type="inferred from homology"/>
<dbReference type="Gene3D" id="1.10.287.1120">
    <property type="entry name" value="Bipartite methylase S protein"/>
    <property type="match status" value="1"/>
</dbReference>
<evidence type="ECO:0000313" key="5">
    <source>
        <dbReference type="EMBL" id="MPM13059.1"/>
    </source>
</evidence>
<dbReference type="InterPro" id="IPR000055">
    <property type="entry name" value="Restrct_endonuc_typeI_TRD"/>
</dbReference>
<keyword evidence="2" id="KW-0680">Restriction system</keyword>
<dbReference type="GO" id="GO:0003677">
    <property type="term" value="F:DNA binding"/>
    <property type="evidence" value="ECO:0007669"/>
    <property type="project" value="UniProtKB-KW"/>
</dbReference>
<reference evidence="5" key="1">
    <citation type="submission" date="2019-08" db="EMBL/GenBank/DDBJ databases">
        <authorList>
            <person name="Kucharzyk K."/>
            <person name="Murdoch R.W."/>
            <person name="Higgins S."/>
            <person name="Loffler F."/>
        </authorList>
    </citation>
    <scope>NUCLEOTIDE SEQUENCE</scope>
</reference>
<dbReference type="PANTHER" id="PTHR30408:SF12">
    <property type="entry name" value="TYPE I RESTRICTION ENZYME MJAVIII SPECIFICITY SUBUNIT"/>
    <property type="match status" value="1"/>
</dbReference>
<comment type="similarity">
    <text evidence="1">Belongs to the type-I restriction system S methylase family.</text>
</comment>
<organism evidence="5">
    <name type="scientific">bioreactor metagenome</name>
    <dbReference type="NCBI Taxonomy" id="1076179"/>
    <lineage>
        <taxon>unclassified sequences</taxon>
        <taxon>metagenomes</taxon>
        <taxon>ecological metagenomes</taxon>
    </lineage>
</organism>
<dbReference type="InterPro" id="IPR052021">
    <property type="entry name" value="Type-I_RS_S_subunit"/>
</dbReference>